<dbReference type="OrthoDB" id="10256179at2759"/>
<evidence type="ECO:0000313" key="4">
    <source>
        <dbReference type="EMBL" id="ETW05793.1"/>
    </source>
</evidence>
<dbReference type="eggNOG" id="KOG1426">
    <property type="taxonomic scope" value="Eukaryota"/>
</dbReference>
<dbReference type="RefSeq" id="XP_008865570.1">
    <property type="nucleotide sequence ID" value="XM_008867348.1"/>
</dbReference>
<dbReference type="PROSITE" id="PS00626">
    <property type="entry name" value="RCC1_2"/>
    <property type="match status" value="2"/>
</dbReference>
<sequence length="1299" mass="142957">MEITLLTTSQYVDDRYKELKRKRPDEKELDAVVEDTSAAAAALNGLPPAARRFDALHMSAETTAVFGSSEMMEKRKLTGVLYDLEMMWPMTLLDKKLTLVYTILNQMAATETTTRDPSATAVDEKKYMAATSTTTLESLPLATQLAVKLFFRLIQSIRTRSEATGNYAMLLRLVHQLPRMLTDIPPLALSPEQRLLTDDKSIFDEIVTTVQQVVAVSKDDQEAVLATLLGLSIKRGRLLHILGVVRLLMQADPALPMHLALPFLQELADAKAQETEHVPDEGLHNGYVMSFGKGDHGKLGHGTCTHTTCADSKCTENKTVPTMLDAIRDVMFKKIDSLSTHSVAITVTGELYTWGNGEKFRLGHGDATKEYTPRLVEAFSDKPRVKDVACGLGHTVVLLVTGDVYAWGNGGNGRLGLGDTVDQSAPMKVSFVEAKTDTWSMGAVFCGASHTLAITTQGRLYTWGKNNQGQCGHGHTNDQLTPAEVLYFDEMELKVATVAGGWEHTLICTTGGQAFACGCGYKDSRRAGLPPVLGVGMNDTDRRVKPALIPVLENCVGVACGWDHSLAVTGDGSVYSWGSGSNGKLGHGDEDNRDIPTKIQGLHGKVIQDVKAGCEHTTAITSTGEMYTWGHSDSGRLGHGDNVTRKTPCFVESFAWQGYRPVAIAVGDKYNLVLVQPVAEKAANTNNQVAITKPPVTPRTGHVYPSLDESMPLNASSVTSHMMVQLDRLASAYMPQDNAQLLDKLRQLYLHPTASVPTMAYAIDVSNETFQTLVEIVSSTIAKPDPIDTAAKSLKQTSKVSTQTSLILTSLRLIQVNLFHLLSCSSTQLSPLVLQNLYAMLRELATLPASEDTHEISQCAADALKIGFQLFYPTGVEQHELLWRLMHMTHSSDLILLRALVDRLRQDYVVVELMSRLFSKQHKCALDTPPNEYSWDKDNLTSLDLLALMTRLLKQCAEVDNENPRLQLQLKMLAVLQSHLFSAWSSSYCTTCISNTLGPYLECLFGEALSLLRKVHKGLLKGNDLSKLQPSFFHVLVPLAIECIEVTHLRSNIKVGKALLPLLLPILKLLDEVTYKISEDSKVNNQILPDIEWITELENVCARTVGRYVCVFLASSAATAESAATPSCLQYLCRHGTMKSDPHEELLRKWEASHVYDVAHETQPPDHVPSDVTLVDHLAILDWVQGQGVLHDFHNYMLCHLEPTPATTEVIPLVIVVWHTGLLPSIFACIAAIGTVNLRESSANHPPPPEALLHVWKWVLTYCAGLDTAPWECIRSQGMVLLEYYPSKCLFSSDHSPTM</sequence>
<feature type="repeat" description="RCC1" evidence="2">
    <location>
        <begin position="402"/>
        <end position="457"/>
    </location>
</feature>
<dbReference type="EMBL" id="KI913956">
    <property type="protein sequence ID" value="ETW05793.1"/>
    <property type="molecule type" value="Genomic_DNA"/>
</dbReference>
<organism evidence="4">
    <name type="scientific">Aphanomyces invadans</name>
    <dbReference type="NCBI Taxonomy" id="157072"/>
    <lineage>
        <taxon>Eukaryota</taxon>
        <taxon>Sar</taxon>
        <taxon>Stramenopiles</taxon>
        <taxon>Oomycota</taxon>
        <taxon>Saprolegniomycetes</taxon>
        <taxon>Saprolegniales</taxon>
        <taxon>Verrucalvaceae</taxon>
        <taxon>Aphanomyces</taxon>
    </lineage>
</organism>
<dbReference type="Pfam" id="PF00415">
    <property type="entry name" value="RCC1"/>
    <property type="match status" value="1"/>
</dbReference>
<dbReference type="PANTHER" id="PTHR22870">
    <property type="entry name" value="REGULATOR OF CHROMOSOME CONDENSATION"/>
    <property type="match status" value="1"/>
</dbReference>
<feature type="repeat" description="RCC1" evidence="2">
    <location>
        <begin position="624"/>
        <end position="677"/>
    </location>
</feature>
<dbReference type="InterPro" id="IPR009091">
    <property type="entry name" value="RCC1/BLIP-II"/>
</dbReference>
<dbReference type="VEuPathDB" id="FungiDB:H310_03477"/>
<dbReference type="GeneID" id="20080527"/>
<feature type="repeat" description="RCC1" evidence="2">
    <location>
        <begin position="512"/>
        <end position="571"/>
    </location>
</feature>
<dbReference type="PROSITE" id="PS50012">
    <property type="entry name" value="RCC1_3"/>
    <property type="match status" value="7"/>
</dbReference>
<gene>
    <name evidence="4" type="ORF">H310_03477</name>
</gene>
<dbReference type="InterPro" id="IPR051210">
    <property type="entry name" value="Ub_ligase/GEF_domain"/>
</dbReference>
<proteinExistence type="predicted"/>
<reference evidence="4" key="1">
    <citation type="submission" date="2013-12" db="EMBL/GenBank/DDBJ databases">
        <title>The Genome Sequence of Aphanomyces invadans NJM9701.</title>
        <authorList>
            <consortium name="The Broad Institute Genomics Platform"/>
            <person name="Russ C."/>
            <person name="Tyler B."/>
            <person name="van West P."/>
            <person name="Dieguez-Uribeondo J."/>
            <person name="Young S.K."/>
            <person name="Zeng Q."/>
            <person name="Gargeya S."/>
            <person name="Fitzgerald M."/>
            <person name="Abouelleil A."/>
            <person name="Alvarado L."/>
            <person name="Chapman S.B."/>
            <person name="Gainer-Dewar J."/>
            <person name="Goldberg J."/>
            <person name="Griggs A."/>
            <person name="Gujja S."/>
            <person name="Hansen M."/>
            <person name="Howarth C."/>
            <person name="Imamovic A."/>
            <person name="Ireland A."/>
            <person name="Larimer J."/>
            <person name="McCowan C."/>
            <person name="Murphy C."/>
            <person name="Pearson M."/>
            <person name="Poon T.W."/>
            <person name="Priest M."/>
            <person name="Roberts A."/>
            <person name="Saif S."/>
            <person name="Shea T."/>
            <person name="Sykes S."/>
            <person name="Wortman J."/>
            <person name="Nusbaum C."/>
            <person name="Birren B."/>
        </authorList>
    </citation>
    <scope>NUCLEOTIDE SEQUENCE [LARGE SCALE GENOMIC DNA]</scope>
    <source>
        <strain evidence="4">NJM9701</strain>
    </source>
</reference>
<feature type="repeat" description="RCC1" evidence="2">
    <location>
        <begin position="572"/>
        <end position="623"/>
    </location>
</feature>
<evidence type="ECO:0000259" key="3">
    <source>
        <dbReference type="Pfam" id="PF25390"/>
    </source>
</evidence>
<name>A0A024UJJ6_9STRA</name>
<dbReference type="InterPro" id="IPR058923">
    <property type="entry name" value="RCC1-like_dom"/>
</dbReference>
<accession>A0A024UJJ6</accession>
<dbReference type="SUPFAM" id="SSF50985">
    <property type="entry name" value="RCC1/BLIP-II"/>
    <property type="match status" value="2"/>
</dbReference>
<dbReference type="PRINTS" id="PR00633">
    <property type="entry name" value="RCCNDNSATION"/>
</dbReference>
<dbReference type="Pfam" id="PF25390">
    <property type="entry name" value="WD40_RLD"/>
    <property type="match status" value="1"/>
</dbReference>
<dbReference type="PANTHER" id="PTHR22870:SF360">
    <property type="entry name" value="ULTRAVIOLET-B RECEPTOR UVR8"/>
    <property type="match status" value="1"/>
</dbReference>
<feature type="repeat" description="RCC1" evidence="2">
    <location>
        <begin position="458"/>
        <end position="511"/>
    </location>
</feature>
<protein>
    <recommendedName>
        <fullName evidence="3">RCC1-like domain-containing protein</fullName>
    </recommendedName>
</protein>
<evidence type="ECO:0000256" key="2">
    <source>
        <dbReference type="PROSITE-ProRule" id="PRU00235"/>
    </source>
</evidence>
<keyword evidence="1" id="KW-0677">Repeat</keyword>
<dbReference type="Gene3D" id="2.130.10.30">
    <property type="entry name" value="Regulator of chromosome condensation 1/beta-lactamase-inhibitor protein II"/>
    <property type="match status" value="3"/>
</dbReference>
<evidence type="ECO:0000256" key="1">
    <source>
        <dbReference type="ARBA" id="ARBA00022737"/>
    </source>
</evidence>
<dbReference type="STRING" id="157072.A0A024UJJ6"/>
<dbReference type="InterPro" id="IPR000408">
    <property type="entry name" value="Reg_chr_condens"/>
</dbReference>
<feature type="repeat" description="RCC1" evidence="2">
    <location>
        <begin position="286"/>
        <end position="348"/>
    </location>
</feature>
<feature type="repeat" description="RCC1" evidence="2">
    <location>
        <begin position="349"/>
        <end position="401"/>
    </location>
</feature>
<feature type="domain" description="RCC1-like" evidence="3">
    <location>
        <begin position="284"/>
        <end position="591"/>
    </location>
</feature>